<dbReference type="EMBL" id="CABFMQ020000085">
    <property type="protein sequence ID" value="VTZ50738.1"/>
    <property type="molecule type" value="Genomic_DNA"/>
</dbReference>
<keyword evidence="2" id="KW-1185">Reference proteome</keyword>
<protein>
    <submittedName>
        <fullName evidence="1">Uncharacterized protein</fullName>
    </submittedName>
</protein>
<evidence type="ECO:0000313" key="1">
    <source>
        <dbReference type="EMBL" id="VTZ50738.1"/>
    </source>
</evidence>
<name>A0A8B6M7L0_METTU</name>
<dbReference type="Proteomes" id="UP000485880">
    <property type="component" value="Unassembled WGS sequence"/>
</dbReference>
<organism evidence="1 2">
    <name type="scientific">Methylocella tundrae</name>
    <dbReference type="NCBI Taxonomy" id="227605"/>
    <lineage>
        <taxon>Bacteria</taxon>
        <taxon>Pseudomonadati</taxon>
        <taxon>Pseudomonadota</taxon>
        <taxon>Alphaproteobacteria</taxon>
        <taxon>Hyphomicrobiales</taxon>
        <taxon>Beijerinckiaceae</taxon>
        <taxon>Methylocella</taxon>
    </lineage>
</organism>
<reference evidence="1 2" key="1">
    <citation type="submission" date="2019-05" db="EMBL/GenBank/DDBJ databases">
        <authorList>
            <person name="Farhan Ul Haque M."/>
        </authorList>
    </citation>
    <scope>NUCLEOTIDE SEQUENCE [LARGE SCALE GENOMIC DNA]</scope>
    <source>
        <strain evidence="1">2</strain>
    </source>
</reference>
<comment type="caution">
    <text evidence="1">The sequence shown here is derived from an EMBL/GenBank/DDBJ whole genome shotgun (WGS) entry which is preliminary data.</text>
</comment>
<gene>
    <name evidence="1" type="ORF">MPC4_280035</name>
</gene>
<dbReference type="AlphaFoldDB" id="A0A8B6M7L0"/>
<evidence type="ECO:0000313" key="2">
    <source>
        <dbReference type="Proteomes" id="UP000485880"/>
    </source>
</evidence>
<accession>A0A8B6M7L0</accession>
<sequence>MADTRELTTAAPFSLFRFPLPGLRLQMGGGREDGFRFAETYRKRLLYMIPGATAPQACHGFVEGALRPVWP</sequence>
<proteinExistence type="predicted"/>